<accession>A0A414NXP7</accession>
<comment type="caution">
    <text evidence="4">The sequence shown here is derived from an EMBL/GenBank/DDBJ whole genome shotgun (WGS) entry which is preliminary data.</text>
</comment>
<proteinExistence type="predicted"/>
<feature type="signal peptide" evidence="3">
    <location>
        <begin position="1"/>
        <end position="33"/>
    </location>
</feature>
<feature type="coiled-coil region" evidence="1">
    <location>
        <begin position="135"/>
        <end position="173"/>
    </location>
</feature>
<dbReference type="AlphaFoldDB" id="A0A414NXP7"/>
<dbReference type="Proteomes" id="UP000283442">
    <property type="component" value="Unassembled WGS sequence"/>
</dbReference>
<dbReference type="Gene3D" id="3.30.1660.40">
    <property type="entry name" value="FlgT, N-terminal domain"/>
    <property type="match status" value="1"/>
</dbReference>
<name>A0A414NXP7_9FIRM</name>
<dbReference type="SMART" id="SM00028">
    <property type="entry name" value="TPR"/>
    <property type="match status" value="2"/>
</dbReference>
<gene>
    <name evidence="4" type="ORF">DW674_05580</name>
</gene>
<evidence type="ECO:0000313" key="4">
    <source>
        <dbReference type="EMBL" id="RHF52141.1"/>
    </source>
</evidence>
<dbReference type="InterPro" id="IPR038180">
    <property type="entry name" value="FlgT_N_sf"/>
</dbReference>
<sequence length="352" mass="39841">MRMVLDMKRLWRACLVLMAAVCIGLGGQGPAEAAPQVIEATGVYIMGDNDSPKIARDAARQEAMRAAVEKAGVYVESYSRTKNMQLTEDDVKMISGAVLKVIKEDSVPELSGTTMKYTVHLTAEVDTDNIDFKALMAKKDEVEKLQQERDALKKQNEELLQEYQKANGQEKKKLGTRLETSYDYGKIFDRSMGNIQRSEYTKAIDELTTLIEDRRVTGNPRAYAYYLRGRAYYGLNRPHEALEDFSAANTTTHDNTTYPIWRCHQYEGLIYYDEGRYDDAVRELEIAWNYSDKQDQALANDLRTARQAAERAKNPPPEPTPQPDDRDSGSAGGRVDWTKIITDIIIHSMDKG</sequence>
<dbReference type="SUPFAM" id="SSF48452">
    <property type="entry name" value="TPR-like"/>
    <property type="match status" value="1"/>
</dbReference>
<dbReference type="InterPro" id="IPR011990">
    <property type="entry name" value="TPR-like_helical_dom_sf"/>
</dbReference>
<evidence type="ECO:0000313" key="5">
    <source>
        <dbReference type="Proteomes" id="UP000283442"/>
    </source>
</evidence>
<organism evidence="4 5">
    <name type="scientific">Mitsuokella multacida</name>
    <dbReference type="NCBI Taxonomy" id="52226"/>
    <lineage>
        <taxon>Bacteria</taxon>
        <taxon>Bacillati</taxon>
        <taxon>Bacillota</taxon>
        <taxon>Negativicutes</taxon>
        <taxon>Selenomonadales</taxon>
        <taxon>Selenomonadaceae</taxon>
        <taxon>Mitsuokella</taxon>
    </lineage>
</organism>
<reference evidence="4 5" key="1">
    <citation type="submission" date="2018-08" db="EMBL/GenBank/DDBJ databases">
        <title>A genome reference for cultivated species of the human gut microbiota.</title>
        <authorList>
            <person name="Zou Y."/>
            <person name="Xue W."/>
            <person name="Luo G."/>
        </authorList>
    </citation>
    <scope>NUCLEOTIDE SEQUENCE [LARGE SCALE GENOMIC DNA]</scope>
    <source>
        <strain evidence="4 5">AM25-21AC</strain>
    </source>
</reference>
<keyword evidence="1" id="KW-0175">Coiled coil</keyword>
<evidence type="ECO:0000256" key="1">
    <source>
        <dbReference type="SAM" id="Coils"/>
    </source>
</evidence>
<protein>
    <submittedName>
        <fullName evidence="4">Uncharacterized protein</fullName>
    </submittedName>
</protein>
<dbReference type="OrthoDB" id="1664003at2"/>
<dbReference type="Gene3D" id="1.25.40.10">
    <property type="entry name" value="Tetratricopeptide repeat domain"/>
    <property type="match status" value="1"/>
</dbReference>
<feature type="region of interest" description="Disordered" evidence="2">
    <location>
        <begin position="304"/>
        <end position="336"/>
    </location>
</feature>
<keyword evidence="3" id="KW-0732">Signal</keyword>
<evidence type="ECO:0000256" key="3">
    <source>
        <dbReference type="SAM" id="SignalP"/>
    </source>
</evidence>
<evidence type="ECO:0000256" key="2">
    <source>
        <dbReference type="SAM" id="MobiDB-lite"/>
    </source>
</evidence>
<dbReference type="EMBL" id="QRHE01000004">
    <property type="protein sequence ID" value="RHF52141.1"/>
    <property type="molecule type" value="Genomic_DNA"/>
</dbReference>
<dbReference type="InterPro" id="IPR019734">
    <property type="entry name" value="TPR_rpt"/>
</dbReference>
<feature type="chain" id="PRO_5019120243" evidence="3">
    <location>
        <begin position="34"/>
        <end position="352"/>
    </location>
</feature>